<accession>A0A255DAR0</accession>
<evidence type="ECO:0000313" key="1">
    <source>
        <dbReference type="EMBL" id="OYN76529.1"/>
    </source>
</evidence>
<dbReference type="Proteomes" id="UP000216063">
    <property type="component" value="Unassembled WGS sequence"/>
</dbReference>
<evidence type="ECO:0000313" key="2">
    <source>
        <dbReference type="Proteomes" id="UP000216063"/>
    </source>
</evidence>
<reference evidence="1 2" key="1">
    <citation type="submission" date="2017-07" db="EMBL/GenBank/DDBJ databases">
        <title>The new phylogeny of genus Mycobacterium.</title>
        <authorList>
            <person name="Tortoli E."/>
            <person name="Trovato A."/>
            <person name="Cirillo D.M."/>
        </authorList>
    </citation>
    <scope>NUCLEOTIDE SEQUENCE [LARGE SCALE GENOMIC DNA]</scope>
    <source>
        <strain evidence="1 2">ATCC 33027</strain>
    </source>
</reference>
<organism evidence="1 2">
    <name type="scientific">Mycolicibacterium sphagni</name>
    <dbReference type="NCBI Taxonomy" id="1786"/>
    <lineage>
        <taxon>Bacteria</taxon>
        <taxon>Bacillati</taxon>
        <taxon>Actinomycetota</taxon>
        <taxon>Actinomycetes</taxon>
        <taxon>Mycobacteriales</taxon>
        <taxon>Mycobacteriaceae</taxon>
        <taxon>Mycolicibacterium</taxon>
    </lineage>
</organism>
<gene>
    <name evidence="1" type="ORF">CG716_21830</name>
</gene>
<sequence length="66" mass="7112">MMTITQPGAAAPRIAATARIRLALRQFAVRSRPTAQERAILYTAAPRPAVFTAALGGHPQSPTTRW</sequence>
<comment type="caution">
    <text evidence="1">The sequence shown here is derived from an EMBL/GenBank/DDBJ whole genome shotgun (WGS) entry which is preliminary data.</text>
</comment>
<keyword evidence="2" id="KW-1185">Reference proteome</keyword>
<proteinExistence type="predicted"/>
<protein>
    <submittedName>
        <fullName evidence="1">Uncharacterized protein</fullName>
    </submittedName>
</protein>
<dbReference type="AlphaFoldDB" id="A0A255DAR0"/>
<dbReference type="EMBL" id="NOZR01000021">
    <property type="protein sequence ID" value="OYN76529.1"/>
    <property type="molecule type" value="Genomic_DNA"/>
</dbReference>
<name>A0A255DAR0_9MYCO</name>